<dbReference type="PANTHER" id="PTHR43918:SF4">
    <property type="entry name" value="CARBOXYLIC ESTER HYDROLASE"/>
    <property type="match status" value="1"/>
</dbReference>
<name>A0A0N4Z3D6_PARTI</name>
<sequence>MIFCFQNCLIKNSGYQTYFFEFQKRSTINPWPEWMGAMHGYELEYVFGMPFRYPGNYSSEVLESEQSYAARIMNIYSNFAQIGITRTDWKEIKLNVKKDPENDKCFVLDDSLIKEDFKPKYKEIVTKECKLLNNYADNHPPRFTTKKPKTSPYINYVGYTFLG</sequence>
<dbReference type="GO" id="GO:0005886">
    <property type="term" value="C:plasma membrane"/>
    <property type="evidence" value="ECO:0007669"/>
    <property type="project" value="TreeGrafter"/>
</dbReference>
<dbReference type="SUPFAM" id="SSF53474">
    <property type="entry name" value="alpha/beta-Hydrolases"/>
    <property type="match status" value="1"/>
</dbReference>
<dbReference type="WBParaSite" id="PTRK_0000141500.1">
    <property type="protein sequence ID" value="PTRK_0000141500.1"/>
    <property type="gene ID" value="PTRK_0000141500"/>
</dbReference>
<proteinExistence type="inferred from homology"/>
<evidence type="ECO:0000256" key="3">
    <source>
        <dbReference type="ARBA" id="ARBA00022801"/>
    </source>
</evidence>
<keyword evidence="2" id="KW-0719">Serine esterase</keyword>
<reference evidence="7" key="1">
    <citation type="submission" date="2017-02" db="UniProtKB">
        <authorList>
            <consortium name="WormBaseParasite"/>
        </authorList>
    </citation>
    <scope>IDENTIFICATION</scope>
</reference>
<comment type="similarity">
    <text evidence="1">Belongs to the type-B carboxylesterase/lipase family.</text>
</comment>
<dbReference type="InterPro" id="IPR050654">
    <property type="entry name" value="AChE-related_enzymes"/>
</dbReference>
<dbReference type="GO" id="GO:0006581">
    <property type="term" value="P:acetylcholine catabolic process"/>
    <property type="evidence" value="ECO:0007669"/>
    <property type="project" value="TreeGrafter"/>
</dbReference>
<protein>
    <submittedName>
        <fullName evidence="7">Acetylcholinesterase</fullName>
    </submittedName>
</protein>
<dbReference type="InterPro" id="IPR029058">
    <property type="entry name" value="AB_hydrolase_fold"/>
</dbReference>
<dbReference type="GO" id="GO:0003990">
    <property type="term" value="F:acetylcholinesterase activity"/>
    <property type="evidence" value="ECO:0007669"/>
    <property type="project" value="TreeGrafter"/>
</dbReference>
<dbReference type="Pfam" id="PF00135">
    <property type="entry name" value="COesterase"/>
    <property type="match status" value="1"/>
</dbReference>
<evidence type="ECO:0000256" key="2">
    <source>
        <dbReference type="ARBA" id="ARBA00022487"/>
    </source>
</evidence>
<dbReference type="GO" id="GO:0019695">
    <property type="term" value="P:choline metabolic process"/>
    <property type="evidence" value="ECO:0007669"/>
    <property type="project" value="TreeGrafter"/>
</dbReference>
<keyword evidence="4" id="KW-1015">Disulfide bond</keyword>
<evidence type="ECO:0000313" key="7">
    <source>
        <dbReference type="WBParaSite" id="PTRK_0000141500.1"/>
    </source>
</evidence>
<dbReference type="InterPro" id="IPR002018">
    <property type="entry name" value="CarbesteraseB"/>
</dbReference>
<dbReference type="Gene3D" id="3.40.50.1820">
    <property type="entry name" value="alpha/beta hydrolase"/>
    <property type="match status" value="1"/>
</dbReference>
<organism evidence="6 7">
    <name type="scientific">Parastrongyloides trichosuri</name>
    <name type="common">Possum-specific nematode worm</name>
    <dbReference type="NCBI Taxonomy" id="131310"/>
    <lineage>
        <taxon>Eukaryota</taxon>
        <taxon>Metazoa</taxon>
        <taxon>Ecdysozoa</taxon>
        <taxon>Nematoda</taxon>
        <taxon>Chromadorea</taxon>
        <taxon>Rhabditida</taxon>
        <taxon>Tylenchina</taxon>
        <taxon>Panagrolaimomorpha</taxon>
        <taxon>Strongyloidoidea</taxon>
        <taxon>Strongyloididae</taxon>
        <taxon>Parastrongyloides</taxon>
    </lineage>
</organism>
<accession>A0A0N4Z3D6</accession>
<keyword evidence="3" id="KW-0378">Hydrolase</keyword>
<dbReference type="PANTHER" id="PTHR43918">
    <property type="entry name" value="ACETYLCHOLINESTERASE"/>
    <property type="match status" value="1"/>
</dbReference>
<dbReference type="GO" id="GO:0005615">
    <property type="term" value="C:extracellular space"/>
    <property type="evidence" value="ECO:0007669"/>
    <property type="project" value="TreeGrafter"/>
</dbReference>
<evidence type="ECO:0000256" key="4">
    <source>
        <dbReference type="ARBA" id="ARBA00023157"/>
    </source>
</evidence>
<dbReference type="InterPro" id="IPR000997">
    <property type="entry name" value="Cholinesterase"/>
</dbReference>
<dbReference type="PRINTS" id="PR00878">
    <property type="entry name" value="CHOLNESTRASE"/>
</dbReference>
<evidence type="ECO:0000313" key="6">
    <source>
        <dbReference type="Proteomes" id="UP000038045"/>
    </source>
</evidence>
<evidence type="ECO:0000259" key="5">
    <source>
        <dbReference type="Pfam" id="PF00135"/>
    </source>
</evidence>
<feature type="domain" description="Carboxylesterase type B" evidence="5">
    <location>
        <begin position="12"/>
        <end position="89"/>
    </location>
</feature>
<evidence type="ECO:0000256" key="1">
    <source>
        <dbReference type="ARBA" id="ARBA00005964"/>
    </source>
</evidence>
<dbReference type="STRING" id="131310.A0A0N4Z3D6"/>
<keyword evidence="6" id="KW-1185">Reference proteome</keyword>
<dbReference type="Proteomes" id="UP000038045">
    <property type="component" value="Unplaced"/>
</dbReference>
<dbReference type="AlphaFoldDB" id="A0A0N4Z3D6"/>